<dbReference type="EMBL" id="CP001025">
    <property type="protein sequence ID" value="ACB62654.1"/>
    <property type="molecule type" value="Genomic_DNA"/>
</dbReference>
<name>B1YQR0_BURA4</name>
<organism evidence="1 2">
    <name type="scientific">Burkholderia ambifaria (strain MC40-6)</name>
    <dbReference type="NCBI Taxonomy" id="398577"/>
    <lineage>
        <taxon>Bacteria</taxon>
        <taxon>Pseudomonadati</taxon>
        <taxon>Pseudomonadota</taxon>
        <taxon>Betaproteobacteria</taxon>
        <taxon>Burkholderiales</taxon>
        <taxon>Burkholderiaceae</taxon>
        <taxon>Burkholderia</taxon>
        <taxon>Burkholderia cepacia complex</taxon>
    </lineage>
</organism>
<dbReference type="HOGENOM" id="CLU_083250_0_0_4"/>
<dbReference type="OrthoDB" id="5520111at2"/>
<sequence>MLALRDSTQYAHMTPAHPCDSDDPERRFRPLSPVETCVDTCGLARDSAPYFSQHNKRYGVLTMANGKQATARRLKMADRAQQLQDLHFPGMPEILLWHRNRHDGFITIPRTLPIVMQAVDAQSKGQPAGHTLFCLWARSPDHPVLSIENPSTFAAEAGFIGERAVDTWRRRMKKLRELHCIETKPGASGEFHYVLLHNPNAVMEWMHSVGLVRAELYSRFIERLADVGAFGEIEAVRQLWAQQQAAEAASAAAQTAATVPAAEADATAQANAAPEASAKVQIALPELGANL</sequence>
<protein>
    <submittedName>
        <fullName evidence="1">Uncharacterized protein</fullName>
    </submittedName>
</protein>
<evidence type="ECO:0000313" key="2">
    <source>
        <dbReference type="Proteomes" id="UP000001680"/>
    </source>
</evidence>
<dbReference type="Proteomes" id="UP000001680">
    <property type="component" value="Chromosome 1"/>
</dbReference>
<accession>B1YQR0</accession>
<dbReference type="RefSeq" id="WP_012362804.1">
    <property type="nucleotide sequence ID" value="NC_010551.1"/>
</dbReference>
<reference evidence="2" key="1">
    <citation type="submission" date="2008-04" db="EMBL/GenBank/DDBJ databases">
        <title>Complete sequence of chromosome 1 of Burkholderia ambifaria MC40-6.</title>
        <authorList>
            <person name="Copeland A."/>
            <person name="Lucas S."/>
            <person name="Lapidus A."/>
            <person name="Glavina del Rio T."/>
            <person name="Dalin E."/>
            <person name="Tice H."/>
            <person name="Pitluck S."/>
            <person name="Chain P."/>
            <person name="Malfatti S."/>
            <person name="Shin M."/>
            <person name="Vergez L."/>
            <person name="Lang D."/>
            <person name="Schmutz J."/>
            <person name="Larimer F."/>
            <person name="Land M."/>
            <person name="Hauser L."/>
            <person name="Kyrpides N."/>
            <person name="Lykidis A."/>
            <person name="Ramette A."/>
            <person name="Konstantinidis K."/>
            <person name="Tiedje J."/>
            <person name="Richardson P."/>
        </authorList>
    </citation>
    <scope>NUCLEOTIDE SEQUENCE [LARGE SCALE GENOMIC DNA]</scope>
    <source>
        <strain evidence="2">MC40-6</strain>
    </source>
</reference>
<gene>
    <name evidence="1" type="ordered locus">BamMC406_0153</name>
</gene>
<proteinExistence type="predicted"/>
<dbReference type="AlphaFoldDB" id="B1YQR0"/>
<evidence type="ECO:0000313" key="1">
    <source>
        <dbReference type="EMBL" id="ACB62654.1"/>
    </source>
</evidence>
<dbReference type="KEGG" id="bac:BamMC406_0153"/>